<sequence>MYIKNYIPKVSLNSQKKGAQSWGITHASITVDDKEPGRLDLTCAVLSRQTNPGKCPGDSRDTNRGYPVRQMSRENKSLVKADTGDIASCQKPVLGRTSRPVRTVRMSSSQMKSEFTVLLKPHNPNLARILLEPSSCLPSHGGYMVQKHCDIIHDAKAGEKADSGLWRIEKPPPK</sequence>
<proteinExistence type="predicted"/>
<reference evidence="1 2" key="1">
    <citation type="submission" date="2018-03" db="EMBL/GenBank/DDBJ databases">
        <title>Genomes of Pezizomycetes fungi and the evolution of truffles.</title>
        <authorList>
            <person name="Murat C."/>
            <person name="Payen T."/>
            <person name="Noel B."/>
            <person name="Kuo A."/>
            <person name="Martin F.M."/>
        </authorList>
    </citation>
    <scope>NUCLEOTIDE SEQUENCE [LARGE SCALE GENOMIC DNA]</scope>
    <source>
        <strain evidence="1">091103-1</strain>
    </source>
</reference>
<comment type="caution">
    <text evidence="1">The sequence shown here is derived from an EMBL/GenBank/DDBJ whole genome shotgun (WGS) entry which is preliminary data.</text>
</comment>
<gene>
    <name evidence="1" type="ORF">C7212DRAFT_343918</name>
</gene>
<accession>A0A317SUU6</accession>
<name>A0A317SUU6_9PEZI</name>
<dbReference type="Proteomes" id="UP000246991">
    <property type="component" value="Unassembled WGS sequence"/>
</dbReference>
<protein>
    <submittedName>
        <fullName evidence="1">Uncharacterized protein</fullName>
    </submittedName>
</protein>
<keyword evidence="2" id="KW-1185">Reference proteome</keyword>
<dbReference type="AlphaFoldDB" id="A0A317SUU6"/>
<evidence type="ECO:0000313" key="1">
    <source>
        <dbReference type="EMBL" id="PWW76891.1"/>
    </source>
</evidence>
<organism evidence="1 2">
    <name type="scientific">Tuber magnatum</name>
    <name type="common">white Piedmont truffle</name>
    <dbReference type="NCBI Taxonomy" id="42249"/>
    <lineage>
        <taxon>Eukaryota</taxon>
        <taxon>Fungi</taxon>
        <taxon>Dikarya</taxon>
        <taxon>Ascomycota</taxon>
        <taxon>Pezizomycotina</taxon>
        <taxon>Pezizomycetes</taxon>
        <taxon>Pezizales</taxon>
        <taxon>Tuberaceae</taxon>
        <taxon>Tuber</taxon>
    </lineage>
</organism>
<evidence type="ECO:0000313" key="2">
    <source>
        <dbReference type="Proteomes" id="UP000246991"/>
    </source>
</evidence>
<dbReference type="EMBL" id="PYWC01000029">
    <property type="protein sequence ID" value="PWW76891.1"/>
    <property type="molecule type" value="Genomic_DNA"/>
</dbReference>